<keyword evidence="2" id="KW-1185">Reference proteome</keyword>
<evidence type="ECO:0000313" key="2">
    <source>
        <dbReference type="Proteomes" id="UP001321506"/>
    </source>
</evidence>
<name>A0AAW6T0X4_9MICO</name>
<evidence type="ECO:0008006" key="3">
    <source>
        <dbReference type="Google" id="ProtNLM"/>
    </source>
</evidence>
<dbReference type="RefSeq" id="WP_281487257.1">
    <property type="nucleotide sequence ID" value="NZ_JASATX010000001.1"/>
</dbReference>
<protein>
    <recommendedName>
        <fullName evidence="3">DUF2993 domain-containing protein</fullName>
    </recommendedName>
</protein>
<organism evidence="1 2">
    <name type="scientific">Ruicaihuangia caeni</name>
    <dbReference type="NCBI Taxonomy" id="3042517"/>
    <lineage>
        <taxon>Bacteria</taxon>
        <taxon>Bacillati</taxon>
        <taxon>Actinomycetota</taxon>
        <taxon>Actinomycetes</taxon>
        <taxon>Micrococcales</taxon>
        <taxon>Microbacteriaceae</taxon>
        <taxon>Ruicaihuangia</taxon>
    </lineage>
</organism>
<evidence type="ECO:0000313" key="1">
    <source>
        <dbReference type="EMBL" id="MDI2097462.1"/>
    </source>
</evidence>
<gene>
    <name evidence="1" type="ORF">QF206_00580</name>
</gene>
<dbReference type="InterPro" id="IPR021373">
    <property type="entry name" value="DUF2993"/>
</dbReference>
<sequence>MTATDAAQSRPRRGRRALLGVLIAIAGLLVIAMLLVETAGRAIAQQLVAERVEQQLPPDSGPVSAGIPGSMTLQLLRQEFDELDLDLDSIAVRSAGVDTTVDAHIIAFGVPLDASVPAHRINGSFTISEQEVQSLLARALDSVGGVTGSVTLGEGLIHYETEVSVLGLSIGIAVDLEPHVVDQSRVRFEPRRIEVLDSSFTADIADVVDLSRFAFEFCAAEYLPEGVDVVAVDVREREAVAFFTARGTALARSGGALGHC</sequence>
<comment type="caution">
    <text evidence="1">The sequence shown here is derived from an EMBL/GenBank/DDBJ whole genome shotgun (WGS) entry which is preliminary data.</text>
</comment>
<dbReference type="Pfam" id="PF11209">
    <property type="entry name" value="LmeA"/>
    <property type="match status" value="1"/>
</dbReference>
<dbReference type="AlphaFoldDB" id="A0AAW6T0X4"/>
<reference evidence="1 2" key="1">
    <citation type="submission" date="2023-04" db="EMBL/GenBank/DDBJ databases">
        <title>Klugiella caeni sp. nov. isolated from the sludge of biochemical tank.</title>
        <authorList>
            <person name="Geng K."/>
        </authorList>
    </citation>
    <scope>NUCLEOTIDE SEQUENCE [LARGE SCALE GENOMIC DNA]</scope>
    <source>
        <strain evidence="1 2">YN-L-19</strain>
    </source>
</reference>
<proteinExistence type="predicted"/>
<dbReference type="EMBL" id="JASATX010000001">
    <property type="protein sequence ID" value="MDI2097462.1"/>
    <property type="molecule type" value="Genomic_DNA"/>
</dbReference>
<accession>A0AAW6T0X4</accession>
<dbReference type="Proteomes" id="UP001321506">
    <property type="component" value="Unassembled WGS sequence"/>
</dbReference>